<dbReference type="Pfam" id="PF00425">
    <property type="entry name" value="Chorismate_bind"/>
    <property type="match status" value="1"/>
</dbReference>
<evidence type="ECO:0000313" key="2">
    <source>
        <dbReference type="EMBL" id="KAF0135068.1"/>
    </source>
</evidence>
<accession>A0A833L263</accession>
<protein>
    <submittedName>
        <fullName evidence="2">Para-aminobenzoate synthase component II</fullName>
    </submittedName>
</protein>
<dbReference type="Gene3D" id="3.60.120.10">
    <property type="entry name" value="Anthranilate synthase"/>
    <property type="match status" value="1"/>
</dbReference>
<dbReference type="InterPro" id="IPR019999">
    <property type="entry name" value="Anth_synth_I-like"/>
</dbReference>
<dbReference type="EMBL" id="WPAF01000002">
    <property type="protein sequence ID" value="KAF0135068.1"/>
    <property type="molecule type" value="Genomic_DNA"/>
</dbReference>
<feature type="domain" description="Chorismate-utilising enzyme C-terminal" evidence="1">
    <location>
        <begin position="120"/>
        <end position="367"/>
    </location>
</feature>
<organism evidence="2 3">
    <name type="scientific">Candidatus Saganbacteria bacterium</name>
    <dbReference type="NCBI Taxonomy" id="2575572"/>
    <lineage>
        <taxon>Bacteria</taxon>
        <taxon>Bacillati</taxon>
        <taxon>Saganbacteria</taxon>
    </lineage>
</organism>
<reference evidence="2 3" key="1">
    <citation type="submission" date="2019-12" db="EMBL/GenBank/DDBJ databases">
        <authorList>
            <person name="Wolfe R."/>
            <person name="Danczak R."/>
            <person name="Wilkins M."/>
        </authorList>
    </citation>
    <scope>NUCLEOTIDE SEQUENCE [LARGE SCALE GENOMIC DNA]</scope>
    <source>
        <strain evidence="2">X2_MaxBin.013</strain>
    </source>
</reference>
<sequence>MLALFEFEKKPICFKNPEKIISCNKLDSVVGCFEEMEKAVSSGYYLAGFLSYESGFAFEPGLFNNKTYSFPLVYFGVFKTPAGGQPSLRVVEDACLPDRQVSSSTTPQYEFRGKGYNLSRTDYFKNINTIRSYIREGETYQITYCIKYKYDFTGSPFALYKELLKTQPVPYPAYIGTKDFTISSLSPEMFIKKNKDRVITKPMKGTWPKGLFSKWLLHFDQKNRAENIMIADLLRNDLGKIAKSGTVAAPKLFETACYTTLCQMTSTVCASIDPEIKFYALFKAVFPSGSVTGAPKIRSMEIINEIEKEERDIYTGAIGYITPQRDLFFNVPIRTLLTRGGKGEMGIGGGITWYSTPEGEYNECLTKTKFLAGKFPHALDISEHN</sequence>
<dbReference type="PANTHER" id="PTHR11236">
    <property type="entry name" value="AMINOBENZOATE/ANTHRANILATE SYNTHASE"/>
    <property type="match status" value="1"/>
</dbReference>
<proteinExistence type="predicted"/>
<evidence type="ECO:0000313" key="3">
    <source>
        <dbReference type="Proteomes" id="UP000488506"/>
    </source>
</evidence>
<dbReference type="InterPro" id="IPR015890">
    <property type="entry name" value="Chorismate_C"/>
</dbReference>
<gene>
    <name evidence="2" type="ORF">FD145_206</name>
</gene>
<dbReference type="PRINTS" id="PR00095">
    <property type="entry name" value="ANTSNTHASEI"/>
</dbReference>
<evidence type="ECO:0000259" key="1">
    <source>
        <dbReference type="Pfam" id="PF00425"/>
    </source>
</evidence>
<dbReference type="PANTHER" id="PTHR11236:SF50">
    <property type="entry name" value="AMINODEOXYCHORISMATE SYNTHASE COMPONENT 1"/>
    <property type="match status" value="1"/>
</dbReference>
<dbReference type="SUPFAM" id="SSF56322">
    <property type="entry name" value="ADC synthase"/>
    <property type="match status" value="1"/>
</dbReference>
<dbReference type="Proteomes" id="UP000488506">
    <property type="component" value="Unassembled WGS sequence"/>
</dbReference>
<comment type="caution">
    <text evidence="2">The sequence shown here is derived from an EMBL/GenBank/DDBJ whole genome shotgun (WGS) entry which is preliminary data.</text>
</comment>
<dbReference type="AlphaFoldDB" id="A0A833L263"/>
<dbReference type="InterPro" id="IPR005801">
    <property type="entry name" value="ADC_synthase"/>
</dbReference>
<dbReference type="GO" id="GO:0046820">
    <property type="term" value="F:4-amino-4-deoxychorismate synthase activity"/>
    <property type="evidence" value="ECO:0007669"/>
    <property type="project" value="TreeGrafter"/>
</dbReference>
<dbReference type="GO" id="GO:0000162">
    <property type="term" value="P:L-tryptophan biosynthetic process"/>
    <property type="evidence" value="ECO:0007669"/>
    <property type="project" value="TreeGrafter"/>
</dbReference>
<name>A0A833L263_UNCSA</name>